<dbReference type="EMBL" id="BAABDD010000008">
    <property type="protein sequence ID" value="GAA3742581.1"/>
    <property type="molecule type" value="Genomic_DNA"/>
</dbReference>
<sequence length="136" mass="13737">MVTTVSRVLATPLATLLSALLVSLCSPLLPLASASSGSAEPATERSVELATVGFGAHAVAGPAHDSASIARFLAQGNTDNRPPVRDLPDGYVPQRMLTPQPVGVRHVSGGETGDSPHTEPSAGLPSPRGPPLTTGT</sequence>
<proteinExistence type="predicted"/>
<comment type="caution">
    <text evidence="2">The sequence shown here is derived from an EMBL/GenBank/DDBJ whole genome shotgun (WGS) entry which is preliminary data.</text>
</comment>
<protein>
    <submittedName>
        <fullName evidence="2">Uncharacterized protein</fullName>
    </submittedName>
</protein>
<organism evidence="2 3">
    <name type="scientific">Salinactinospora qingdaonensis</name>
    <dbReference type="NCBI Taxonomy" id="702744"/>
    <lineage>
        <taxon>Bacteria</taxon>
        <taxon>Bacillati</taxon>
        <taxon>Actinomycetota</taxon>
        <taxon>Actinomycetes</taxon>
        <taxon>Streptosporangiales</taxon>
        <taxon>Nocardiopsidaceae</taxon>
        <taxon>Salinactinospora</taxon>
    </lineage>
</organism>
<accession>A0ABP7FL35</accession>
<gene>
    <name evidence="2" type="ORF">GCM10022402_22840</name>
</gene>
<dbReference type="Proteomes" id="UP001500908">
    <property type="component" value="Unassembled WGS sequence"/>
</dbReference>
<dbReference type="RefSeq" id="WP_344970679.1">
    <property type="nucleotide sequence ID" value="NZ_BAABDD010000008.1"/>
</dbReference>
<reference evidence="3" key="1">
    <citation type="journal article" date="2019" name="Int. J. Syst. Evol. Microbiol.">
        <title>The Global Catalogue of Microorganisms (GCM) 10K type strain sequencing project: providing services to taxonomists for standard genome sequencing and annotation.</title>
        <authorList>
            <consortium name="The Broad Institute Genomics Platform"/>
            <consortium name="The Broad Institute Genome Sequencing Center for Infectious Disease"/>
            <person name="Wu L."/>
            <person name="Ma J."/>
        </authorList>
    </citation>
    <scope>NUCLEOTIDE SEQUENCE [LARGE SCALE GENOMIC DNA]</scope>
    <source>
        <strain evidence="3">JCM 17137</strain>
    </source>
</reference>
<evidence type="ECO:0000256" key="1">
    <source>
        <dbReference type="SAM" id="MobiDB-lite"/>
    </source>
</evidence>
<keyword evidence="3" id="KW-1185">Reference proteome</keyword>
<feature type="region of interest" description="Disordered" evidence="1">
    <location>
        <begin position="75"/>
        <end position="136"/>
    </location>
</feature>
<evidence type="ECO:0000313" key="3">
    <source>
        <dbReference type="Proteomes" id="UP001500908"/>
    </source>
</evidence>
<evidence type="ECO:0000313" key="2">
    <source>
        <dbReference type="EMBL" id="GAA3742581.1"/>
    </source>
</evidence>
<name>A0ABP7FL35_9ACTN</name>